<dbReference type="Proteomes" id="UP001314170">
    <property type="component" value="Unassembled WGS sequence"/>
</dbReference>
<dbReference type="PANTHER" id="PTHR31642:SF324">
    <property type="entry name" value="SPERMIDINE HYDROXYCINNAMOYL TRANSFERASE"/>
    <property type="match status" value="1"/>
</dbReference>
<dbReference type="EMBL" id="CAWUPB010001087">
    <property type="protein sequence ID" value="CAK7337532.1"/>
    <property type="molecule type" value="Genomic_DNA"/>
</dbReference>
<reference evidence="2 3" key="1">
    <citation type="submission" date="2024-01" db="EMBL/GenBank/DDBJ databases">
        <authorList>
            <person name="Waweru B."/>
        </authorList>
    </citation>
    <scope>NUCLEOTIDE SEQUENCE [LARGE SCALE GENOMIC DNA]</scope>
</reference>
<organism evidence="2 3">
    <name type="scientific">Dovyalis caffra</name>
    <dbReference type="NCBI Taxonomy" id="77055"/>
    <lineage>
        <taxon>Eukaryota</taxon>
        <taxon>Viridiplantae</taxon>
        <taxon>Streptophyta</taxon>
        <taxon>Embryophyta</taxon>
        <taxon>Tracheophyta</taxon>
        <taxon>Spermatophyta</taxon>
        <taxon>Magnoliopsida</taxon>
        <taxon>eudicotyledons</taxon>
        <taxon>Gunneridae</taxon>
        <taxon>Pentapetalae</taxon>
        <taxon>rosids</taxon>
        <taxon>fabids</taxon>
        <taxon>Malpighiales</taxon>
        <taxon>Salicaceae</taxon>
        <taxon>Flacourtieae</taxon>
        <taxon>Dovyalis</taxon>
    </lineage>
</organism>
<dbReference type="PANTHER" id="PTHR31642">
    <property type="entry name" value="TRICHOTHECENE 3-O-ACETYLTRANSFERASE"/>
    <property type="match status" value="1"/>
</dbReference>
<sequence>MEKAALKMKVVEMKKIRRVTAGNGETAGGKVVAGLWAKVVGSVARVTADVWAKGEVVGCRMAASGEDEIVGRRVARIVELEGLRRNCRGRGLQHSLQVIVGGVASYNSASEDSKKLHEDAEENCTRDYQIMAVTIKGSYIVKPAKPTWTGRVSLSAWDQIGTITHVPTIYFYRPSPNWLTPSDAIINNLRDSLSHALVPFYPLAGRLHWIGRGRLELECNAMGVKLTEAESESKLEDFGDFLPSLEYEYLIPNVDYTVPIHDLPLLLVQLTKFQCGGISLSLTISHALVDGQSALQFMSEWARIARGEPLGTVPFLDRKVLRAGDPPIAPPQFDHAEFDLPPLLLGQLNNVEERKRRQL</sequence>
<protein>
    <submittedName>
        <fullName evidence="2">Uncharacterized protein</fullName>
    </submittedName>
</protein>
<evidence type="ECO:0000313" key="3">
    <source>
        <dbReference type="Proteomes" id="UP001314170"/>
    </source>
</evidence>
<evidence type="ECO:0000313" key="2">
    <source>
        <dbReference type="EMBL" id="CAK7337532.1"/>
    </source>
</evidence>
<evidence type="ECO:0000256" key="1">
    <source>
        <dbReference type="ARBA" id="ARBA00009861"/>
    </source>
</evidence>
<accession>A0AAV1RPR4</accession>
<dbReference type="GO" id="GO:0016747">
    <property type="term" value="F:acyltransferase activity, transferring groups other than amino-acyl groups"/>
    <property type="evidence" value="ECO:0007669"/>
    <property type="project" value="TreeGrafter"/>
</dbReference>
<comment type="similarity">
    <text evidence="1">Belongs to the plant acyltransferase family.</text>
</comment>
<keyword evidence="3" id="KW-1185">Reference proteome</keyword>
<dbReference type="Gene3D" id="3.30.559.10">
    <property type="entry name" value="Chloramphenicol acetyltransferase-like domain"/>
    <property type="match status" value="1"/>
</dbReference>
<gene>
    <name evidence="2" type="ORF">DCAF_LOCUS12567</name>
</gene>
<name>A0AAV1RPR4_9ROSI</name>
<dbReference type="InterPro" id="IPR023213">
    <property type="entry name" value="CAT-like_dom_sf"/>
</dbReference>
<dbReference type="InterPro" id="IPR050317">
    <property type="entry name" value="Plant_Fungal_Acyltransferase"/>
</dbReference>
<dbReference type="Pfam" id="PF02458">
    <property type="entry name" value="Transferase"/>
    <property type="match status" value="1"/>
</dbReference>
<comment type="caution">
    <text evidence="2">The sequence shown here is derived from an EMBL/GenBank/DDBJ whole genome shotgun (WGS) entry which is preliminary data.</text>
</comment>
<dbReference type="AlphaFoldDB" id="A0AAV1RPR4"/>
<proteinExistence type="inferred from homology"/>
<dbReference type="SUPFAM" id="SSF52777">
    <property type="entry name" value="CoA-dependent acyltransferases"/>
    <property type="match status" value="1"/>
</dbReference>